<dbReference type="GO" id="GO:0009401">
    <property type="term" value="P:phosphoenolpyruvate-dependent sugar phosphotransferase system"/>
    <property type="evidence" value="ECO:0007669"/>
    <property type="project" value="UniProtKB-KW"/>
</dbReference>
<accession>A0A0R2CNT6</accession>
<dbReference type="STRING" id="1423802.FC56_GL000088"/>
<dbReference type="PATRIC" id="fig|1423802.4.peg.89"/>
<evidence type="ECO:0000313" key="5">
    <source>
        <dbReference type="EMBL" id="KRM93377.1"/>
    </source>
</evidence>
<keyword evidence="6" id="KW-1185">Reference proteome</keyword>
<evidence type="ECO:0000256" key="2">
    <source>
        <dbReference type="ARBA" id="ARBA00022597"/>
    </source>
</evidence>
<dbReference type="InterPro" id="IPR036542">
    <property type="entry name" value="PTS_IIA_lac/cel_sf"/>
</dbReference>
<keyword evidence="2" id="KW-0762">Sugar transport</keyword>
<dbReference type="InterPro" id="IPR003188">
    <property type="entry name" value="PTS_IIA_lac/cel"/>
</dbReference>
<dbReference type="RefSeq" id="WP_056978030.1">
    <property type="nucleotide sequence ID" value="NZ_AYZR01000008.1"/>
</dbReference>
<comment type="caution">
    <text evidence="5">The sequence shown here is derived from an EMBL/GenBank/DDBJ whole genome shotgun (WGS) entry which is preliminary data.</text>
</comment>
<dbReference type="PANTHER" id="PTHR34382">
    <property type="entry name" value="PTS SYSTEM N,N'-DIACETYLCHITOBIOSE-SPECIFIC EIIA COMPONENT"/>
    <property type="match status" value="1"/>
</dbReference>
<gene>
    <name evidence="5" type="ORF">FC56_GL000088</name>
</gene>
<keyword evidence="1" id="KW-0813">Transport</keyword>
<dbReference type="GO" id="GO:0016740">
    <property type="term" value="F:transferase activity"/>
    <property type="evidence" value="ECO:0007669"/>
    <property type="project" value="UniProtKB-KW"/>
</dbReference>
<organism evidence="5 6">
    <name type="scientific">Lentilactobacillus senioris DSM 24302 = JCM 17472</name>
    <dbReference type="NCBI Taxonomy" id="1423802"/>
    <lineage>
        <taxon>Bacteria</taxon>
        <taxon>Bacillati</taxon>
        <taxon>Bacillota</taxon>
        <taxon>Bacilli</taxon>
        <taxon>Lactobacillales</taxon>
        <taxon>Lactobacillaceae</taxon>
        <taxon>Lentilactobacillus</taxon>
    </lineage>
</organism>
<dbReference type="PANTHER" id="PTHR34382:SF7">
    <property type="entry name" value="PTS SYSTEM N,N'-DIACETYLCHITOBIOSE-SPECIFIC EIIA COMPONENT"/>
    <property type="match status" value="1"/>
</dbReference>
<evidence type="ECO:0000256" key="1">
    <source>
        <dbReference type="ARBA" id="ARBA00022448"/>
    </source>
</evidence>
<protein>
    <recommendedName>
        <fullName evidence="7">PTS lactose/cellobiose transporter subunit IIA</fullName>
    </recommendedName>
</protein>
<evidence type="ECO:0000256" key="4">
    <source>
        <dbReference type="ARBA" id="ARBA00022683"/>
    </source>
</evidence>
<sequence length="104" mass="11696">MKDAELNQISMTMLSQAGKAKKNIQEALVVMEQSEADADRVAEYLGNAHEALVEAHKAQNRAIKHSDTLTYSLLFTHAQDTLMNTEEGLFLVQHFIKIINNKLK</sequence>
<dbReference type="AlphaFoldDB" id="A0A0R2CNT6"/>
<evidence type="ECO:0008006" key="7">
    <source>
        <dbReference type="Google" id="ProtNLM"/>
    </source>
</evidence>
<evidence type="ECO:0000256" key="3">
    <source>
        <dbReference type="ARBA" id="ARBA00022679"/>
    </source>
</evidence>
<dbReference type="Pfam" id="PF02255">
    <property type="entry name" value="PTS_IIA"/>
    <property type="match status" value="1"/>
</dbReference>
<dbReference type="SUPFAM" id="SSF46973">
    <property type="entry name" value="Enzyme IIa from lactose specific PTS, IIa-lac"/>
    <property type="match status" value="1"/>
</dbReference>
<dbReference type="Gene3D" id="1.20.58.80">
    <property type="entry name" value="Phosphotransferase system, lactose/cellobiose-type IIA subunit"/>
    <property type="match status" value="1"/>
</dbReference>
<dbReference type="EMBL" id="AYZR01000008">
    <property type="protein sequence ID" value="KRM93377.1"/>
    <property type="molecule type" value="Genomic_DNA"/>
</dbReference>
<evidence type="ECO:0000313" key="6">
    <source>
        <dbReference type="Proteomes" id="UP000051256"/>
    </source>
</evidence>
<keyword evidence="4" id="KW-0598">Phosphotransferase system</keyword>
<proteinExistence type="predicted"/>
<name>A0A0R2CNT6_9LACO</name>
<dbReference type="Proteomes" id="UP000051256">
    <property type="component" value="Unassembled WGS sequence"/>
</dbReference>
<reference evidence="5 6" key="1">
    <citation type="journal article" date="2015" name="Genome Announc.">
        <title>Expanding the biotechnology potential of lactobacilli through comparative genomics of 213 strains and associated genera.</title>
        <authorList>
            <person name="Sun Z."/>
            <person name="Harris H.M."/>
            <person name="McCann A."/>
            <person name="Guo C."/>
            <person name="Argimon S."/>
            <person name="Zhang W."/>
            <person name="Yang X."/>
            <person name="Jeffery I.B."/>
            <person name="Cooney J.C."/>
            <person name="Kagawa T.F."/>
            <person name="Liu W."/>
            <person name="Song Y."/>
            <person name="Salvetti E."/>
            <person name="Wrobel A."/>
            <person name="Rasinkangas P."/>
            <person name="Parkhill J."/>
            <person name="Rea M.C."/>
            <person name="O'Sullivan O."/>
            <person name="Ritari J."/>
            <person name="Douillard F.P."/>
            <person name="Paul Ross R."/>
            <person name="Yang R."/>
            <person name="Briner A.E."/>
            <person name="Felis G.E."/>
            <person name="de Vos W.M."/>
            <person name="Barrangou R."/>
            <person name="Klaenhammer T.R."/>
            <person name="Caufield P.W."/>
            <person name="Cui Y."/>
            <person name="Zhang H."/>
            <person name="O'Toole P.W."/>
        </authorList>
    </citation>
    <scope>NUCLEOTIDE SEQUENCE [LARGE SCALE GENOMIC DNA]</scope>
    <source>
        <strain evidence="5 6">DSM 24302</strain>
    </source>
</reference>
<keyword evidence="3" id="KW-0808">Transferase</keyword>